<evidence type="ECO:0000256" key="3">
    <source>
        <dbReference type="ARBA" id="ARBA00022729"/>
    </source>
</evidence>
<dbReference type="GO" id="GO:0046872">
    <property type="term" value="F:metal ion binding"/>
    <property type="evidence" value="ECO:0007669"/>
    <property type="project" value="InterPro"/>
</dbReference>
<organism evidence="6 7">
    <name type="scientific">Bacillus smithii 7_3_47FAA</name>
    <dbReference type="NCBI Taxonomy" id="665952"/>
    <lineage>
        <taxon>Bacteria</taxon>
        <taxon>Bacillati</taxon>
        <taxon>Bacillota</taxon>
        <taxon>Bacilli</taxon>
        <taxon>Bacillales</taxon>
        <taxon>Bacillaceae</taxon>
        <taxon>Bacillus</taxon>
    </lineage>
</organism>
<gene>
    <name evidence="6" type="ORF">HMPREF1015_02628</name>
</gene>
<comment type="similarity">
    <text evidence="1 4">Belongs to the bacterial solute-binding protein 9 family.</text>
</comment>
<feature type="chain" id="PRO_5003526136" description="Zinc ABC transporter substrate-binding protein" evidence="5">
    <location>
        <begin position="21"/>
        <end position="309"/>
    </location>
</feature>
<evidence type="ECO:0000313" key="7">
    <source>
        <dbReference type="Proteomes" id="UP000011747"/>
    </source>
</evidence>
<dbReference type="PANTHER" id="PTHR42953">
    <property type="entry name" value="HIGH-AFFINITY ZINC UPTAKE SYSTEM PROTEIN ZNUA-RELATED"/>
    <property type="match status" value="1"/>
</dbReference>
<dbReference type="CDD" id="cd01017">
    <property type="entry name" value="AdcA"/>
    <property type="match status" value="1"/>
</dbReference>
<reference evidence="6 7" key="1">
    <citation type="submission" date="2011-09" db="EMBL/GenBank/DDBJ databases">
        <title>The Genome Sequence of Bacillus smithii 7_3_47FAA.</title>
        <authorList>
            <consortium name="The Broad Institute Genome Sequencing Platform"/>
            <person name="Earl A."/>
            <person name="Ward D."/>
            <person name="Feldgarden M."/>
            <person name="Gevers D."/>
            <person name="Daigneault M."/>
            <person name="Strauss J."/>
            <person name="Allen-Vercoe E."/>
            <person name="Young S.K."/>
            <person name="Zeng Q."/>
            <person name="Gargeya S."/>
            <person name="Fitzgerald M."/>
            <person name="Haas B."/>
            <person name="Abouelleil A."/>
            <person name="Alvarado L."/>
            <person name="Arachchi H.M."/>
            <person name="Berlin A."/>
            <person name="Brown A."/>
            <person name="Chapman S.B."/>
            <person name="Chen Z."/>
            <person name="Dunbar C."/>
            <person name="Freedman E."/>
            <person name="Gearin G."/>
            <person name="Goldberg J."/>
            <person name="Griggs A."/>
            <person name="Gujja S."/>
            <person name="Heiman D."/>
            <person name="Howarth C."/>
            <person name="Larson L."/>
            <person name="Lui A."/>
            <person name="MacDonald P.J.P."/>
            <person name="Montmayeur A."/>
            <person name="Murphy C."/>
            <person name="Neiman D."/>
            <person name="Pearson M."/>
            <person name="Priest M."/>
            <person name="Roberts A."/>
            <person name="Saif S."/>
            <person name="Shea T."/>
            <person name="Shenoy N."/>
            <person name="Sisk P."/>
            <person name="Stolte C."/>
            <person name="Sykes S."/>
            <person name="Wortman J."/>
            <person name="Nusbaum C."/>
            <person name="Birren B."/>
        </authorList>
    </citation>
    <scope>NUCLEOTIDE SEQUENCE [LARGE SCALE GENOMIC DNA]</scope>
    <source>
        <strain evidence="6 7">7_3_47FAA</strain>
    </source>
</reference>
<name>G9QLH3_9BACI</name>
<evidence type="ECO:0008006" key="8">
    <source>
        <dbReference type="Google" id="ProtNLM"/>
    </source>
</evidence>
<accession>G9QLH3</accession>
<evidence type="ECO:0000256" key="4">
    <source>
        <dbReference type="RuleBase" id="RU003512"/>
    </source>
</evidence>
<dbReference type="PATRIC" id="fig|665952.3.peg.1899"/>
<keyword evidence="3 5" id="KW-0732">Signal</keyword>
<dbReference type="PROSITE" id="PS51257">
    <property type="entry name" value="PROKAR_LIPOPROTEIN"/>
    <property type="match status" value="1"/>
</dbReference>
<dbReference type="RefSeq" id="WP_003354221.1">
    <property type="nucleotide sequence ID" value="NZ_JH414754.1"/>
</dbReference>
<comment type="caution">
    <text evidence="6">The sequence shown here is derived from an EMBL/GenBank/DDBJ whole genome shotgun (WGS) entry which is preliminary data.</text>
</comment>
<keyword evidence="7" id="KW-1185">Reference proteome</keyword>
<dbReference type="Gene3D" id="3.40.50.1980">
    <property type="entry name" value="Nitrogenase molybdenum iron protein domain"/>
    <property type="match status" value="2"/>
</dbReference>
<evidence type="ECO:0000256" key="5">
    <source>
        <dbReference type="SAM" id="SignalP"/>
    </source>
</evidence>
<dbReference type="SUPFAM" id="SSF53807">
    <property type="entry name" value="Helical backbone' metal receptor"/>
    <property type="match status" value="1"/>
</dbReference>
<dbReference type="InterPro" id="IPR006129">
    <property type="entry name" value="AdhesinB"/>
</dbReference>
<sequence>MKRFRFMVFLSLLMCSLAIAGCSNDESQSNSKDSKLHIATTFYPMYEFTKNITKDKAQVDLLIPANVEPHDWDPSPKDIEKIQKSDLLIYNSPELETWAPDLQKSINNVKFVNASKGISLIKGSKEEEEGDKGSHLDPHVWLDPVLAQKEVENITKAIVAKDPEHKAYYEKNSQAYIQQLKQLDHLYRTTLENAPKKEFITQHTAFSYLAKEYGLKQVPISGLTPEQEPSPARLAELKKFAKKHQVKIIYFEEIASPKVAQTLANEVGAKTEVLSPLEGLTKEEQDKGLNYVKIMKRNLDSLKKSLMNP</sequence>
<dbReference type="PANTHER" id="PTHR42953:SF3">
    <property type="entry name" value="HIGH-AFFINITY ZINC UPTAKE SYSTEM PROTEIN ZNUA"/>
    <property type="match status" value="1"/>
</dbReference>
<proteinExistence type="inferred from homology"/>
<keyword evidence="2 4" id="KW-0813">Transport</keyword>
<dbReference type="EMBL" id="ACWF01000100">
    <property type="protein sequence ID" value="EHL77988.1"/>
    <property type="molecule type" value="Genomic_DNA"/>
</dbReference>
<dbReference type="GO" id="GO:0030001">
    <property type="term" value="P:metal ion transport"/>
    <property type="evidence" value="ECO:0007669"/>
    <property type="project" value="InterPro"/>
</dbReference>
<dbReference type="PRINTS" id="PR00691">
    <property type="entry name" value="ADHESINB"/>
</dbReference>
<evidence type="ECO:0000256" key="1">
    <source>
        <dbReference type="ARBA" id="ARBA00011028"/>
    </source>
</evidence>
<dbReference type="AlphaFoldDB" id="G9QLH3"/>
<dbReference type="PRINTS" id="PR00690">
    <property type="entry name" value="ADHESNFAMILY"/>
</dbReference>
<dbReference type="InterPro" id="IPR050492">
    <property type="entry name" value="Bact_metal-bind_prot9"/>
</dbReference>
<dbReference type="GO" id="GO:0007155">
    <property type="term" value="P:cell adhesion"/>
    <property type="evidence" value="ECO:0007669"/>
    <property type="project" value="InterPro"/>
</dbReference>
<dbReference type="Pfam" id="PF01297">
    <property type="entry name" value="ZnuA"/>
    <property type="match status" value="1"/>
</dbReference>
<feature type="signal peptide" evidence="5">
    <location>
        <begin position="1"/>
        <end position="20"/>
    </location>
</feature>
<dbReference type="Proteomes" id="UP000011747">
    <property type="component" value="Unassembled WGS sequence"/>
</dbReference>
<protein>
    <recommendedName>
        <fullName evidence="8">Zinc ABC transporter substrate-binding protein</fullName>
    </recommendedName>
</protein>
<dbReference type="HOGENOM" id="CLU_016838_1_0_9"/>
<evidence type="ECO:0000313" key="6">
    <source>
        <dbReference type="EMBL" id="EHL77988.1"/>
    </source>
</evidence>
<evidence type="ECO:0000256" key="2">
    <source>
        <dbReference type="ARBA" id="ARBA00022448"/>
    </source>
</evidence>
<dbReference type="InterPro" id="IPR006127">
    <property type="entry name" value="ZnuA-like"/>
</dbReference>
<dbReference type="InterPro" id="IPR006128">
    <property type="entry name" value="Lipoprotein_PsaA-like"/>
</dbReference>